<organism evidence="8 9">
    <name type="scientific">Acromyrmex charruanus</name>
    <dbReference type="NCBI Taxonomy" id="2715315"/>
    <lineage>
        <taxon>Eukaryota</taxon>
        <taxon>Metazoa</taxon>
        <taxon>Ecdysozoa</taxon>
        <taxon>Arthropoda</taxon>
        <taxon>Hexapoda</taxon>
        <taxon>Insecta</taxon>
        <taxon>Pterygota</taxon>
        <taxon>Neoptera</taxon>
        <taxon>Endopterygota</taxon>
        <taxon>Hymenoptera</taxon>
        <taxon>Apocrita</taxon>
        <taxon>Aculeata</taxon>
        <taxon>Formicoidea</taxon>
        <taxon>Formicidae</taxon>
        <taxon>Myrmicinae</taxon>
        <taxon>Acromyrmex</taxon>
    </lineage>
</organism>
<keyword evidence="3" id="KW-0479">Metal-binding</keyword>
<dbReference type="InterPro" id="IPR015021">
    <property type="entry name" value="C11orf54_DUF1907"/>
</dbReference>
<feature type="domain" description="DUF1907" evidence="7">
    <location>
        <begin position="21"/>
        <end position="312"/>
    </location>
</feature>
<keyword evidence="9" id="KW-1185">Reference proteome</keyword>
<reference evidence="8" key="1">
    <citation type="submission" date="2020-03" db="EMBL/GenBank/DDBJ databases">
        <title>Relaxed selection underlies rapid genomic changes in the transitions from sociality to social parasitism in ants.</title>
        <authorList>
            <person name="Bi X."/>
        </authorList>
    </citation>
    <scope>NUCLEOTIDE SEQUENCE</scope>
    <source>
        <strain evidence="8">BGI-DK2014a</strain>
        <tissue evidence="8">Whole body</tissue>
    </source>
</reference>
<dbReference type="AlphaFoldDB" id="A0A836GGY1"/>
<dbReference type="GO" id="GO:0016788">
    <property type="term" value="F:hydrolase activity, acting on ester bonds"/>
    <property type="evidence" value="ECO:0007669"/>
    <property type="project" value="TreeGrafter"/>
</dbReference>
<evidence type="ECO:0000256" key="4">
    <source>
        <dbReference type="ARBA" id="ARBA00022801"/>
    </source>
</evidence>
<sequence length="329" mass="37485">YIMKLTSINLYVPEQTELATALQNELSSDFEEVTVEWVDCPDLTQEPFNLAAPGLCGDTTLLDIGGVSNLFPFPTEDKIFKSKIYFKNILQKLDRIQSDNLIIGGGQIKQSNTLGELIMNASFSPAENEMTTVKNKSNFAYIKTARKKFVLESLTDPNPYCNMYGNFFVSKGLREQVLKVHVKHRTGRDFIFSLQHAIKRFSKFSQIIGFGGTFIVKNGKAIYHNIKNNWQIPIIEKKHVCHGIKYGKIQTSPMVAFATFVSTDRHKNTYFNQWHVHVKSNTNGGYYHESEPNNSNTEYLGYFSLATKLYRINPAPAFNEMVNFACLRN</sequence>
<evidence type="ECO:0000256" key="2">
    <source>
        <dbReference type="ARBA" id="ARBA00011245"/>
    </source>
</evidence>
<proteinExistence type="predicted"/>
<feature type="non-terminal residue" evidence="8">
    <location>
        <position position="329"/>
    </location>
</feature>
<dbReference type="SUPFAM" id="SSF117856">
    <property type="entry name" value="AF0104/ALDC/Ptd012-like"/>
    <property type="match status" value="1"/>
</dbReference>
<evidence type="ECO:0000313" key="8">
    <source>
        <dbReference type="EMBL" id="KAG5348365.1"/>
    </source>
</evidence>
<dbReference type="EMBL" id="JAANIC010000092">
    <property type="protein sequence ID" value="KAG5348365.1"/>
    <property type="molecule type" value="Genomic_DNA"/>
</dbReference>
<keyword evidence="4 8" id="KW-0378">Hydrolase</keyword>
<dbReference type="GO" id="GO:0008270">
    <property type="term" value="F:zinc ion binding"/>
    <property type="evidence" value="ECO:0007669"/>
    <property type="project" value="TreeGrafter"/>
</dbReference>
<gene>
    <name evidence="8" type="primary">Ck054_4</name>
    <name evidence="8" type="ORF">G6Z76_0011544</name>
</gene>
<keyword evidence="5" id="KW-0862">Zinc</keyword>
<dbReference type="Pfam" id="PF08925">
    <property type="entry name" value="DUF1907"/>
    <property type="match status" value="1"/>
</dbReference>
<name>A0A836GGY1_9HYME</name>
<evidence type="ECO:0000256" key="1">
    <source>
        <dbReference type="ARBA" id="ARBA00004123"/>
    </source>
</evidence>
<dbReference type="GO" id="GO:0005634">
    <property type="term" value="C:nucleus"/>
    <property type="evidence" value="ECO:0007669"/>
    <property type="project" value="UniProtKB-SubCell"/>
</dbReference>
<keyword evidence="6" id="KW-0539">Nucleus</keyword>
<dbReference type="PANTHER" id="PTHR13204:SF1">
    <property type="entry name" value="ESTER HYDROLASE C11ORF54"/>
    <property type="match status" value="1"/>
</dbReference>
<dbReference type="SMART" id="SM01168">
    <property type="entry name" value="DUF1907"/>
    <property type="match status" value="1"/>
</dbReference>
<protein>
    <submittedName>
        <fullName evidence="8">CK054 hydrolase</fullName>
    </submittedName>
</protein>
<evidence type="ECO:0000256" key="3">
    <source>
        <dbReference type="ARBA" id="ARBA00022723"/>
    </source>
</evidence>
<evidence type="ECO:0000259" key="7">
    <source>
        <dbReference type="SMART" id="SM01168"/>
    </source>
</evidence>
<accession>A0A836GGY1</accession>
<feature type="non-terminal residue" evidence="8">
    <location>
        <position position="1"/>
    </location>
</feature>
<comment type="subunit">
    <text evidence="2">Monomer.</text>
</comment>
<evidence type="ECO:0000256" key="6">
    <source>
        <dbReference type="ARBA" id="ARBA00023242"/>
    </source>
</evidence>
<evidence type="ECO:0000313" key="9">
    <source>
        <dbReference type="Proteomes" id="UP000669903"/>
    </source>
</evidence>
<dbReference type="PANTHER" id="PTHR13204">
    <property type="entry name" value="PTD012 PROTEIN"/>
    <property type="match status" value="1"/>
</dbReference>
<comment type="subcellular location">
    <subcellularLocation>
        <location evidence="1">Nucleus</location>
    </subcellularLocation>
</comment>
<comment type="caution">
    <text evidence="8">The sequence shown here is derived from an EMBL/GenBank/DDBJ whole genome shotgun (WGS) entry which is preliminary data.</text>
</comment>
<evidence type="ECO:0000256" key="5">
    <source>
        <dbReference type="ARBA" id="ARBA00022833"/>
    </source>
</evidence>
<dbReference type="Proteomes" id="UP000669903">
    <property type="component" value="Unassembled WGS sequence"/>
</dbReference>